<evidence type="ECO:0000313" key="2">
    <source>
        <dbReference type="Proteomes" id="UP001165079"/>
    </source>
</evidence>
<keyword evidence="2" id="KW-1185">Reference proteome</keyword>
<dbReference type="EMBL" id="BSTX01000004">
    <property type="protein sequence ID" value="GLZ80840.1"/>
    <property type="molecule type" value="Genomic_DNA"/>
</dbReference>
<evidence type="ECO:0000313" key="1">
    <source>
        <dbReference type="EMBL" id="GLZ80840.1"/>
    </source>
</evidence>
<name>A0A9W6WDH4_9ACTN</name>
<dbReference type="AlphaFoldDB" id="A0A9W6WDH4"/>
<comment type="caution">
    <text evidence="1">The sequence shown here is derived from an EMBL/GenBank/DDBJ whole genome shotgun (WGS) entry which is preliminary data.</text>
</comment>
<organism evidence="1 2">
    <name type="scientific">Actinorhabdospora filicis</name>
    <dbReference type="NCBI Taxonomy" id="1785913"/>
    <lineage>
        <taxon>Bacteria</taxon>
        <taxon>Bacillati</taxon>
        <taxon>Actinomycetota</taxon>
        <taxon>Actinomycetes</taxon>
        <taxon>Micromonosporales</taxon>
        <taxon>Micromonosporaceae</taxon>
        <taxon>Actinorhabdospora</taxon>
    </lineage>
</organism>
<dbReference type="Proteomes" id="UP001165079">
    <property type="component" value="Unassembled WGS sequence"/>
</dbReference>
<gene>
    <name evidence="1" type="ORF">Afil01_56470</name>
</gene>
<dbReference type="RefSeq" id="WP_285666106.1">
    <property type="nucleotide sequence ID" value="NZ_BSTX01000004.1"/>
</dbReference>
<protein>
    <submittedName>
        <fullName evidence="1">Uncharacterized protein</fullName>
    </submittedName>
</protein>
<proteinExistence type="predicted"/>
<sequence>MKLLSAVHRATDKLLDRLVGQATAEAGPVLYCRCVYNPVVCAKTGGAELLCHKSGQPERFAGCGCDN</sequence>
<reference evidence="1" key="1">
    <citation type="submission" date="2023-03" db="EMBL/GenBank/DDBJ databases">
        <title>Actinorhabdospora filicis NBRC 111898.</title>
        <authorList>
            <person name="Ichikawa N."/>
            <person name="Sato H."/>
            <person name="Tonouchi N."/>
        </authorList>
    </citation>
    <scope>NUCLEOTIDE SEQUENCE</scope>
    <source>
        <strain evidence="1">NBRC 111898</strain>
    </source>
</reference>
<accession>A0A9W6WDH4</accession>